<dbReference type="Proteomes" id="UP000308199">
    <property type="component" value="Unassembled WGS sequence"/>
</dbReference>
<evidence type="ECO:0000313" key="1">
    <source>
        <dbReference type="EMBL" id="THH05066.1"/>
    </source>
</evidence>
<reference evidence="1 2" key="1">
    <citation type="submission" date="2019-02" db="EMBL/GenBank/DDBJ databases">
        <title>Genome sequencing of the rare red list fungi Phellinidium pouzarii.</title>
        <authorList>
            <person name="Buettner E."/>
            <person name="Kellner H."/>
        </authorList>
    </citation>
    <scope>NUCLEOTIDE SEQUENCE [LARGE SCALE GENOMIC DNA]</scope>
    <source>
        <strain evidence="1 2">DSM 108285</strain>
    </source>
</reference>
<keyword evidence="2" id="KW-1185">Reference proteome</keyword>
<organism evidence="1 2">
    <name type="scientific">Phellinidium pouzarii</name>
    <dbReference type="NCBI Taxonomy" id="167371"/>
    <lineage>
        <taxon>Eukaryota</taxon>
        <taxon>Fungi</taxon>
        <taxon>Dikarya</taxon>
        <taxon>Basidiomycota</taxon>
        <taxon>Agaricomycotina</taxon>
        <taxon>Agaricomycetes</taxon>
        <taxon>Hymenochaetales</taxon>
        <taxon>Hymenochaetaceae</taxon>
        <taxon>Phellinidium</taxon>
    </lineage>
</organism>
<protein>
    <submittedName>
        <fullName evidence="1">Uncharacterized protein</fullName>
    </submittedName>
</protein>
<feature type="non-terminal residue" evidence="1">
    <location>
        <position position="132"/>
    </location>
</feature>
<proteinExistence type="predicted"/>
<accession>A0A4S4L198</accession>
<dbReference type="OrthoDB" id="5979581at2759"/>
<evidence type="ECO:0000313" key="2">
    <source>
        <dbReference type="Proteomes" id="UP000308199"/>
    </source>
</evidence>
<sequence length="132" mass="14324">MSLIRLAIRQAVAKTTTFHRDISIAAFHDSETYQKQPEAAKGAFTSMFEFCAYSGMDAAGAEKAVAANILMDAVGFKSTADIDALLDKDPSRRHSPERSLPPGRWVQAAVSQPLPMPSLEDAMTGSFILTDF</sequence>
<dbReference type="EMBL" id="SGPK01000289">
    <property type="protein sequence ID" value="THH05066.1"/>
    <property type="molecule type" value="Genomic_DNA"/>
</dbReference>
<name>A0A4S4L198_9AGAM</name>
<gene>
    <name evidence="1" type="ORF">EW145_g5065</name>
</gene>
<comment type="caution">
    <text evidence="1">The sequence shown here is derived from an EMBL/GenBank/DDBJ whole genome shotgun (WGS) entry which is preliminary data.</text>
</comment>
<dbReference type="AlphaFoldDB" id="A0A4S4L198"/>